<evidence type="ECO:0000313" key="1">
    <source>
        <dbReference type="EMBL" id="KAK4014460.1"/>
    </source>
</evidence>
<sequence length="93" mass="10563">MDVVAVLLNTDVRLTCRESDTGWREFNKHNTKQFVSSPKYNIDDGERALSLDSILSVKNYQTEVTRPVSGSTPNSRLTVSFDSNIVMEDCKYQ</sequence>
<organism evidence="1 2">
    <name type="scientific">Daphnia magna</name>
    <dbReference type="NCBI Taxonomy" id="35525"/>
    <lineage>
        <taxon>Eukaryota</taxon>
        <taxon>Metazoa</taxon>
        <taxon>Ecdysozoa</taxon>
        <taxon>Arthropoda</taxon>
        <taxon>Crustacea</taxon>
        <taxon>Branchiopoda</taxon>
        <taxon>Diplostraca</taxon>
        <taxon>Cladocera</taxon>
        <taxon>Anomopoda</taxon>
        <taxon>Daphniidae</taxon>
        <taxon>Daphnia</taxon>
    </lineage>
</organism>
<gene>
    <name evidence="1" type="ORF">OUZ56_026983</name>
</gene>
<reference evidence="1 2" key="1">
    <citation type="journal article" date="2023" name="Nucleic Acids Res.">
        <title>The hologenome of Daphnia magna reveals possible DNA methylation and microbiome-mediated evolution of the host genome.</title>
        <authorList>
            <person name="Chaturvedi A."/>
            <person name="Li X."/>
            <person name="Dhandapani V."/>
            <person name="Marshall H."/>
            <person name="Kissane S."/>
            <person name="Cuenca-Cambronero M."/>
            <person name="Asole G."/>
            <person name="Calvet F."/>
            <person name="Ruiz-Romero M."/>
            <person name="Marangio P."/>
            <person name="Guigo R."/>
            <person name="Rago D."/>
            <person name="Mirbahai L."/>
            <person name="Eastwood N."/>
            <person name="Colbourne J.K."/>
            <person name="Zhou J."/>
            <person name="Mallon E."/>
            <person name="Orsini L."/>
        </authorList>
    </citation>
    <scope>NUCLEOTIDE SEQUENCE [LARGE SCALE GENOMIC DNA]</scope>
    <source>
        <strain evidence="1">LRV0_1</strain>
    </source>
</reference>
<keyword evidence="2" id="KW-1185">Reference proteome</keyword>
<dbReference type="EMBL" id="JAOYFB010000004">
    <property type="protein sequence ID" value="KAK4014460.1"/>
    <property type="molecule type" value="Genomic_DNA"/>
</dbReference>
<evidence type="ECO:0000313" key="2">
    <source>
        <dbReference type="Proteomes" id="UP001234178"/>
    </source>
</evidence>
<comment type="caution">
    <text evidence="1">The sequence shown here is derived from an EMBL/GenBank/DDBJ whole genome shotgun (WGS) entry which is preliminary data.</text>
</comment>
<proteinExistence type="predicted"/>
<protein>
    <submittedName>
        <fullName evidence="1">Uncharacterized protein</fullName>
    </submittedName>
</protein>
<name>A0ABQ9ZNF0_9CRUS</name>
<accession>A0ABQ9ZNF0</accession>
<dbReference type="Proteomes" id="UP001234178">
    <property type="component" value="Unassembled WGS sequence"/>
</dbReference>